<keyword evidence="3 5" id="KW-0378">Hydrolase</keyword>
<dbReference type="InterPro" id="IPR036412">
    <property type="entry name" value="HAD-like_sf"/>
</dbReference>
<gene>
    <name evidence="5" type="ORF">ACFSXZ_39395</name>
</gene>
<evidence type="ECO:0000256" key="1">
    <source>
        <dbReference type="ARBA" id="ARBA00001946"/>
    </source>
</evidence>
<evidence type="ECO:0000256" key="4">
    <source>
        <dbReference type="ARBA" id="ARBA00022842"/>
    </source>
</evidence>
<evidence type="ECO:0000256" key="2">
    <source>
        <dbReference type="ARBA" id="ARBA00022723"/>
    </source>
</evidence>
<dbReference type="RefSeq" id="WP_378271473.1">
    <property type="nucleotide sequence ID" value="NZ_JBHUKR010000028.1"/>
</dbReference>
<dbReference type="Proteomes" id="UP001597417">
    <property type="component" value="Unassembled WGS sequence"/>
</dbReference>
<dbReference type="InterPro" id="IPR023214">
    <property type="entry name" value="HAD_sf"/>
</dbReference>
<reference evidence="6" key="1">
    <citation type="journal article" date="2019" name="Int. J. Syst. Evol. Microbiol.">
        <title>The Global Catalogue of Microorganisms (GCM) 10K type strain sequencing project: providing services to taxonomists for standard genome sequencing and annotation.</title>
        <authorList>
            <consortium name="The Broad Institute Genomics Platform"/>
            <consortium name="The Broad Institute Genome Sequencing Center for Infectious Disease"/>
            <person name="Wu L."/>
            <person name="Ma J."/>
        </authorList>
    </citation>
    <scope>NUCLEOTIDE SEQUENCE [LARGE SCALE GENOMIC DNA]</scope>
    <source>
        <strain evidence="6">CGMCC 4.7645</strain>
    </source>
</reference>
<comment type="cofactor">
    <cofactor evidence="1">
        <name>Mg(2+)</name>
        <dbReference type="ChEBI" id="CHEBI:18420"/>
    </cofactor>
</comment>
<dbReference type="Pfam" id="PF00702">
    <property type="entry name" value="Hydrolase"/>
    <property type="match status" value="1"/>
</dbReference>
<evidence type="ECO:0000256" key="3">
    <source>
        <dbReference type="ARBA" id="ARBA00022801"/>
    </source>
</evidence>
<protein>
    <submittedName>
        <fullName evidence="5">HAD family hydrolase</fullName>
        <ecNumber evidence="5">3.1.3.-</ecNumber>
    </submittedName>
</protein>
<dbReference type="EC" id="3.1.3.-" evidence="5"/>
<name>A0ABW5GBX7_9PSEU</name>
<evidence type="ECO:0000313" key="5">
    <source>
        <dbReference type="EMBL" id="MFD2422406.1"/>
    </source>
</evidence>
<keyword evidence="2" id="KW-0479">Metal-binding</keyword>
<dbReference type="NCBIfam" id="TIGR01549">
    <property type="entry name" value="HAD-SF-IA-v1"/>
    <property type="match status" value="1"/>
</dbReference>
<dbReference type="GO" id="GO:0016787">
    <property type="term" value="F:hydrolase activity"/>
    <property type="evidence" value="ECO:0007669"/>
    <property type="project" value="UniProtKB-KW"/>
</dbReference>
<comment type="caution">
    <text evidence="5">The sequence shown here is derived from an EMBL/GenBank/DDBJ whole genome shotgun (WGS) entry which is preliminary data.</text>
</comment>
<proteinExistence type="predicted"/>
<dbReference type="PRINTS" id="PR00413">
    <property type="entry name" value="HADHALOGNASE"/>
</dbReference>
<dbReference type="InterPro" id="IPR006439">
    <property type="entry name" value="HAD-SF_hydro_IA"/>
</dbReference>
<evidence type="ECO:0000313" key="6">
    <source>
        <dbReference type="Proteomes" id="UP001597417"/>
    </source>
</evidence>
<dbReference type="SUPFAM" id="SSF56784">
    <property type="entry name" value="HAD-like"/>
    <property type="match status" value="1"/>
</dbReference>
<keyword evidence="6" id="KW-1185">Reference proteome</keyword>
<dbReference type="EMBL" id="JBHUKR010000028">
    <property type="protein sequence ID" value="MFD2422406.1"/>
    <property type="molecule type" value="Genomic_DNA"/>
</dbReference>
<accession>A0ABW5GBX7</accession>
<dbReference type="InterPro" id="IPR051400">
    <property type="entry name" value="HAD-like_hydrolase"/>
</dbReference>
<sequence length="205" mass="22273">MSLRAPGDPEFDRIRWMLNCTPVITDAVVEKVCGALLIDPGRWPGPEPWHVCGFDAFDGAAGVVAELRDMGFPVVVLSNGPVTAAHRIHALQARLPTVSRIYTSYAMGMRKPDPRLWQQIASDLGLRTNEILHVGDQWSNDILGAANAGCYALHLATREQPPHPSTWPNPLTSRTVALGTSIRDTIPALHGFNATLTEGAYRCGS</sequence>
<organism evidence="5 6">
    <name type="scientific">Amycolatopsis pigmentata</name>
    <dbReference type="NCBI Taxonomy" id="450801"/>
    <lineage>
        <taxon>Bacteria</taxon>
        <taxon>Bacillati</taxon>
        <taxon>Actinomycetota</taxon>
        <taxon>Actinomycetes</taxon>
        <taxon>Pseudonocardiales</taxon>
        <taxon>Pseudonocardiaceae</taxon>
        <taxon>Amycolatopsis</taxon>
    </lineage>
</organism>
<dbReference type="Gene3D" id="3.40.50.1000">
    <property type="entry name" value="HAD superfamily/HAD-like"/>
    <property type="match status" value="1"/>
</dbReference>
<dbReference type="PANTHER" id="PTHR46470:SF2">
    <property type="entry name" value="GLYCERALDEHYDE 3-PHOSPHATE PHOSPHATASE"/>
    <property type="match status" value="1"/>
</dbReference>
<dbReference type="PANTHER" id="PTHR46470">
    <property type="entry name" value="N-ACYLNEURAMINATE-9-PHOSPHATASE"/>
    <property type="match status" value="1"/>
</dbReference>
<keyword evidence="4" id="KW-0460">Magnesium</keyword>